<evidence type="ECO:0000256" key="2">
    <source>
        <dbReference type="ARBA" id="ARBA00022737"/>
    </source>
</evidence>
<dbReference type="Proteomes" id="UP000094527">
    <property type="component" value="Unassembled WGS sequence"/>
</dbReference>
<feature type="signal peptide" evidence="3">
    <location>
        <begin position="1"/>
        <end position="24"/>
    </location>
</feature>
<dbReference type="OMA" id="YENIDYN"/>
<evidence type="ECO:0000313" key="5">
    <source>
        <dbReference type="EMBL" id="ODM89887.1"/>
    </source>
</evidence>
<accession>A0A1D2MA75</accession>
<dbReference type="AlphaFoldDB" id="A0A1D2MA75"/>
<evidence type="ECO:0000313" key="6">
    <source>
        <dbReference type="Proteomes" id="UP000094527"/>
    </source>
</evidence>
<evidence type="ECO:0000256" key="1">
    <source>
        <dbReference type="ARBA" id="ARBA00009646"/>
    </source>
</evidence>
<feature type="domain" description="Beta/gamma crystallin 'Greek key'" evidence="4">
    <location>
        <begin position="31"/>
        <end position="111"/>
    </location>
</feature>
<comment type="similarity">
    <text evidence="1">Belongs to the beta/gamma-crystallin family.</text>
</comment>
<gene>
    <name evidence="5" type="ORF">Ocin01_16796</name>
</gene>
<name>A0A1D2MA75_ORCCI</name>
<dbReference type="SUPFAM" id="SSF49695">
    <property type="entry name" value="gamma-Crystallin-like"/>
    <property type="match status" value="1"/>
</dbReference>
<dbReference type="InterPro" id="IPR011024">
    <property type="entry name" value="G_crystallin-like"/>
</dbReference>
<dbReference type="Pfam" id="PF00030">
    <property type="entry name" value="Crystall"/>
    <property type="match status" value="1"/>
</dbReference>
<evidence type="ECO:0000259" key="4">
    <source>
        <dbReference type="Pfam" id="PF00030"/>
    </source>
</evidence>
<protein>
    <submittedName>
        <fullName evidence="5">Gamma-crystallin N</fullName>
    </submittedName>
</protein>
<organism evidence="5 6">
    <name type="scientific">Orchesella cincta</name>
    <name type="common">Springtail</name>
    <name type="synonym">Podura cincta</name>
    <dbReference type="NCBI Taxonomy" id="48709"/>
    <lineage>
        <taxon>Eukaryota</taxon>
        <taxon>Metazoa</taxon>
        <taxon>Ecdysozoa</taxon>
        <taxon>Arthropoda</taxon>
        <taxon>Hexapoda</taxon>
        <taxon>Collembola</taxon>
        <taxon>Entomobryomorpha</taxon>
        <taxon>Entomobryoidea</taxon>
        <taxon>Orchesellidae</taxon>
        <taxon>Orchesellinae</taxon>
        <taxon>Orchesella</taxon>
    </lineage>
</organism>
<comment type="caution">
    <text evidence="5">The sequence shown here is derived from an EMBL/GenBank/DDBJ whole genome shotgun (WGS) entry which is preliminary data.</text>
</comment>
<proteinExistence type="inferred from homology"/>
<evidence type="ECO:0000256" key="3">
    <source>
        <dbReference type="SAM" id="SignalP"/>
    </source>
</evidence>
<feature type="chain" id="PRO_5008903697" evidence="3">
    <location>
        <begin position="25"/>
        <end position="234"/>
    </location>
</feature>
<dbReference type="OrthoDB" id="6381640at2759"/>
<sequence length="234" mass="25308">MKYLLPSKFLLFVIISGAVHLSNCQESLETALYERYGSTGAHINLFGNCPDLSALGFDNRSNSSCVSGFWLFYAEPNYCYGGVRFGYSPYGTTKYCFDFTANAASISSARSVASVEGLSQDSLTLYEDVCFIGEELRITNSLSALTSLVGQHESLIITGTSSWTLCEGENYTRPKICLQAIANTPLIISNLRNLGIHPGSIRSIRKGCTAKESLPTEKIEVLASSSACSPSGIK</sequence>
<keyword evidence="6" id="KW-1185">Reference proteome</keyword>
<keyword evidence="2" id="KW-0677">Repeat</keyword>
<dbReference type="Gene3D" id="2.60.20.10">
    <property type="entry name" value="Crystallins"/>
    <property type="match status" value="2"/>
</dbReference>
<keyword evidence="3" id="KW-0732">Signal</keyword>
<dbReference type="InterPro" id="IPR001064">
    <property type="entry name" value="Beta/gamma_crystallin"/>
</dbReference>
<reference evidence="5 6" key="1">
    <citation type="journal article" date="2016" name="Genome Biol. Evol.">
        <title>Gene Family Evolution Reflects Adaptation to Soil Environmental Stressors in the Genome of the Collembolan Orchesella cincta.</title>
        <authorList>
            <person name="Faddeeva-Vakhrusheva A."/>
            <person name="Derks M.F."/>
            <person name="Anvar S.Y."/>
            <person name="Agamennone V."/>
            <person name="Suring W."/>
            <person name="Smit S."/>
            <person name="van Straalen N.M."/>
            <person name="Roelofs D."/>
        </authorList>
    </citation>
    <scope>NUCLEOTIDE SEQUENCE [LARGE SCALE GENOMIC DNA]</scope>
    <source>
        <tissue evidence="5">Mixed pool</tissue>
    </source>
</reference>
<dbReference type="EMBL" id="LJIJ01002307">
    <property type="protein sequence ID" value="ODM89887.1"/>
    <property type="molecule type" value="Genomic_DNA"/>
</dbReference>